<name>A0A9N9HGL5_9GLOM</name>
<feature type="non-terminal residue" evidence="1">
    <location>
        <position position="1"/>
    </location>
</feature>
<organism evidence="1 2">
    <name type="scientific">Cetraspora pellucida</name>
    <dbReference type="NCBI Taxonomy" id="1433469"/>
    <lineage>
        <taxon>Eukaryota</taxon>
        <taxon>Fungi</taxon>
        <taxon>Fungi incertae sedis</taxon>
        <taxon>Mucoromycota</taxon>
        <taxon>Glomeromycotina</taxon>
        <taxon>Glomeromycetes</taxon>
        <taxon>Diversisporales</taxon>
        <taxon>Gigasporaceae</taxon>
        <taxon>Cetraspora</taxon>
    </lineage>
</organism>
<accession>A0A9N9HGL5</accession>
<dbReference type="Proteomes" id="UP000789759">
    <property type="component" value="Unassembled WGS sequence"/>
</dbReference>
<gene>
    <name evidence="1" type="ORF">CPELLU_LOCUS10999</name>
</gene>
<dbReference type="AlphaFoldDB" id="A0A9N9HGL5"/>
<protein>
    <submittedName>
        <fullName evidence="1">20836_t:CDS:1</fullName>
    </submittedName>
</protein>
<keyword evidence="2" id="KW-1185">Reference proteome</keyword>
<reference evidence="1" key="1">
    <citation type="submission" date="2021-06" db="EMBL/GenBank/DDBJ databases">
        <authorList>
            <person name="Kallberg Y."/>
            <person name="Tangrot J."/>
            <person name="Rosling A."/>
        </authorList>
    </citation>
    <scope>NUCLEOTIDE SEQUENCE</scope>
    <source>
        <strain evidence="1">FL966</strain>
    </source>
</reference>
<evidence type="ECO:0000313" key="1">
    <source>
        <dbReference type="EMBL" id="CAG8684794.1"/>
    </source>
</evidence>
<dbReference type="OrthoDB" id="10444855at2759"/>
<proteinExistence type="predicted"/>
<comment type="caution">
    <text evidence="1">The sequence shown here is derived from an EMBL/GenBank/DDBJ whole genome shotgun (WGS) entry which is preliminary data.</text>
</comment>
<sequence>VDIAVQLMETNLVNKAVDTIVINKDEDTIMVDNAIDSIVELVKINMNDDKACIK</sequence>
<dbReference type="EMBL" id="CAJVQA010009427">
    <property type="protein sequence ID" value="CAG8684794.1"/>
    <property type="molecule type" value="Genomic_DNA"/>
</dbReference>
<evidence type="ECO:0000313" key="2">
    <source>
        <dbReference type="Proteomes" id="UP000789759"/>
    </source>
</evidence>